<evidence type="ECO:0000313" key="15">
    <source>
        <dbReference type="EMBL" id="KAL0478005.1"/>
    </source>
</evidence>
<accession>A0AAW2YMB7</accession>
<comment type="similarity">
    <text evidence="3">Belongs to the 1-acyl-sn-glycerol-3-phosphate acyltransferase family.</text>
</comment>
<dbReference type="CDD" id="cd07991">
    <property type="entry name" value="LPLAT_LPCAT1-like"/>
    <property type="match status" value="1"/>
</dbReference>
<evidence type="ECO:0000256" key="11">
    <source>
        <dbReference type="ARBA" id="ARBA00023264"/>
    </source>
</evidence>
<dbReference type="SUPFAM" id="SSF69593">
    <property type="entry name" value="Glycerol-3-phosphate (1)-acyltransferase"/>
    <property type="match status" value="1"/>
</dbReference>
<feature type="domain" description="Phospholipid/glycerol acyltransferase" evidence="14">
    <location>
        <begin position="137"/>
        <end position="247"/>
    </location>
</feature>
<evidence type="ECO:0000256" key="1">
    <source>
        <dbReference type="ARBA" id="ARBA00004370"/>
    </source>
</evidence>
<evidence type="ECO:0000256" key="8">
    <source>
        <dbReference type="ARBA" id="ARBA00023098"/>
    </source>
</evidence>
<evidence type="ECO:0000256" key="9">
    <source>
        <dbReference type="ARBA" id="ARBA00023136"/>
    </source>
</evidence>
<evidence type="ECO:0000256" key="13">
    <source>
        <dbReference type="SAM" id="Phobius"/>
    </source>
</evidence>
<dbReference type="PANTHER" id="PTHR23063:SF52">
    <property type="entry name" value="LYSOPHOSPHATIDYLCHOLINE ACYLTRANSFERASE"/>
    <property type="match status" value="1"/>
</dbReference>
<comment type="subcellular location">
    <subcellularLocation>
        <location evidence="1">Membrane</location>
    </subcellularLocation>
</comment>
<feature type="transmembrane region" description="Helical" evidence="13">
    <location>
        <begin position="33"/>
        <end position="60"/>
    </location>
</feature>
<evidence type="ECO:0000256" key="12">
    <source>
        <dbReference type="ARBA" id="ARBA00023315"/>
    </source>
</evidence>
<dbReference type="InterPro" id="IPR045252">
    <property type="entry name" value="LPCAT1-like"/>
</dbReference>
<evidence type="ECO:0000256" key="5">
    <source>
        <dbReference type="ARBA" id="ARBA00022679"/>
    </source>
</evidence>
<keyword evidence="4" id="KW-0444">Lipid biosynthesis</keyword>
<comment type="caution">
    <text evidence="15">The sequence shown here is derived from an EMBL/GenBank/DDBJ whole genome shotgun (WGS) entry which is preliminary data.</text>
</comment>
<organism evidence="15 16">
    <name type="scientific">Acrasis kona</name>
    <dbReference type="NCBI Taxonomy" id="1008807"/>
    <lineage>
        <taxon>Eukaryota</taxon>
        <taxon>Discoba</taxon>
        <taxon>Heterolobosea</taxon>
        <taxon>Tetramitia</taxon>
        <taxon>Eutetramitia</taxon>
        <taxon>Acrasidae</taxon>
        <taxon>Acrasis</taxon>
    </lineage>
</organism>
<evidence type="ECO:0000259" key="14">
    <source>
        <dbReference type="SMART" id="SM00563"/>
    </source>
</evidence>
<dbReference type="Proteomes" id="UP001431209">
    <property type="component" value="Unassembled WGS sequence"/>
</dbReference>
<evidence type="ECO:0000313" key="16">
    <source>
        <dbReference type="Proteomes" id="UP001431209"/>
    </source>
</evidence>
<evidence type="ECO:0000256" key="4">
    <source>
        <dbReference type="ARBA" id="ARBA00022516"/>
    </source>
</evidence>
<evidence type="ECO:0000256" key="3">
    <source>
        <dbReference type="ARBA" id="ARBA00008655"/>
    </source>
</evidence>
<keyword evidence="5" id="KW-0808">Transferase</keyword>
<keyword evidence="12 15" id="KW-0012">Acyltransferase</keyword>
<dbReference type="GO" id="GO:0016020">
    <property type="term" value="C:membrane"/>
    <property type="evidence" value="ECO:0007669"/>
    <property type="project" value="UniProtKB-SubCell"/>
</dbReference>
<sequence length="334" mass="38859">MVEVVDQYTSEQHFPFQRDDNLYPSKKLFQTKFWIFGLILLICPLRLIGILTTLTVLMLLMKIAFAFGPPNFEDLSAWRRWILSATPRMCRTVLWWFGVVKIRRYYVTQSELEEYRKEINAEEDDEGTEPVPKKEACIVVSNHVSVFDAFTIIYELGLMSVVAKSDTANYPIIGFMLKKMNTLFVGPDTKSQLIPTMIKRAETYDGTTPRLLIFPEGTTTNGKQIIHFHSGAFVPGKAVQPIVLRYPWKYFNPAWIGHDDASYLKQLMCQMFQKVDVVHFPPYYPNVEERNDPSLFAENVRKIMVLGANMHKKTKRPNFELSSFKYLRRSKKNE</sequence>
<evidence type="ECO:0000256" key="10">
    <source>
        <dbReference type="ARBA" id="ARBA00023209"/>
    </source>
</evidence>
<proteinExistence type="inferred from homology"/>
<keyword evidence="9 13" id="KW-0472">Membrane</keyword>
<keyword evidence="11" id="KW-1208">Phospholipid metabolism</keyword>
<reference evidence="15 16" key="1">
    <citation type="submission" date="2024-03" db="EMBL/GenBank/DDBJ databases">
        <title>The Acrasis kona genome and developmental transcriptomes reveal deep origins of eukaryotic multicellular pathways.</title>
        <authorList>
            <person name="Sheikh S."/>
            <person name="Fu C.-J."/>
            <person name="Brown M.W."/>
            <person name="Baldauf S.L."/>
        </authorList>
    </citation>
    <scope>NUCLEOTIDE SEQUENCE [LARGE SCALE GENOMIC DNA]</scope>
    <source>
        <strain evidence="15 16">ATCC MYA-3509</strain>
    </source>
</reference>
<keyword evidence="10" id="KW-0594">Phospholipid biosynthesis</keyword>
<gene>
    <name evidence="15" type="ORF">AKO1_005299</name>
</gene>
<dbReference type="GO" id="GO:0008654">
    <property type="term" value="P:phospholipid biosynthetic process"/>
    <property type="evidence" value="ECO:0007669"/>
    <property type="project" value="UniProtKB-KW"/>
</dbReference>
<protein>
    <submittedName>
        <fullName evidence="15">Lysophospholipid acyltransferase LPEAT</fullName>
    </submittedName>
</protein>
<evidence type="ECO:0000256" key="2">
    <source>
        <dbReference type="ARBA" id="ARBA00005189"/>
    </source>
</evidence>
<dbReference type="EMBL" id="JAOPGA020000288">
    <property type="protein sequence ID" value="KAL0478005.1"/>
    <property type="molecule type" value="Genomic_DNA"/>
</dbReference>
<evidence type="ECO:0000256" key="7">
    <source>
        <dbReference type="ARBA" id="ARBA00022989"/>
    </source>
</evidence>
<dbReference type="SMART" id="SM00563">
    <property type="entry name" value="PlsC"/>
    <property type="match status" value="1"/>
</dbReference>
<dbReference type="PANTHER" id="PTHR23063">
    <property type="entry name" value="PHOSPHOLIPID ACYLTRANSFERASE"/>
    <property type="match status" value="1"/>
</dbReference>
<name>A0AAW2YMB7_9EUKA</name>
<dbReference type="Pfam" id="PF01553">
    <property type="entry name" value="Acyltransferase"/>
    <property type="match status" value="1"/>
</dbReference>
<keyword evidence="8" id="KW-0443">Lipid metabolism</keyword>
<evidence type="ECO:0000256" key="6">
    <source>
        <dbReference type="ARBA" id="ARBA00022692"/>
    </source>
</evidence>
<keyword evidence="6 13" id="KW-0812">Transmembrane</keyword>
<comment type="pathway">
    <text evidence="2">Lipid metabolism.</text>
</comment>
<dbReference type="AlphaFoldDB" id="A0AAW2YMB7"/>
<dbReference type="InterPro" id="IPR002123">
    <property type="entry name" value="Plipid/glycerol_acylTrfase"/>
</dbReference>
<keyword evidence="7 13" id="KW-1133">Transmembrane helix</keyword>
<keyword evidence="16" id="KW-1185">Reference proteome</keyword>
<dbReference type="GO" id="GO:0008374">
    <property type="term" value="F:O-acyltransferase activity"/>
    <property type="evidence" value="ECO:0007669"/>
    <property type="project" value="InterPro"/>
</dbReference>